<accession>A0A511FNG8</accession>
<keyword evidence="1" id="KW-0812">Transmembrane</keyword>
<proteinExistence type="predicted"/>
<organism evidence="2 3">
    <name type="scientific">Acetobacter tropicalis</name>
    <dbReference type="NCBI Taxonomy" id="104102"/>
    <lineage>
        <taxon>Bacteria</taxon>
        <taxon>Pseudomonadati</taxon>
        <taxon>Pseudomonadota</taxon>
        <taxon>Alphaproteobacteria</taxon>
        <taxon>Acetobacterales</taxon>
        <taxon>Acetobacteraceae</taxon>
        <taxon>Acetobacter</taxon>
    </lineage>
</organism>
<dbReference type="Proteomes" id="UP000321800">
    <property type="component" value="Unassembled WGS sequence"/>
</dbReference>
<reference evidence="2 3" key="1">
    <citation type="submission" date="2019-07" db="EMBL/GenBank/DDBJ databases">
        <title>Whole genome shotgun sequence of Acetobacter tropicalis NBRC 16470.</title>
        <authorList>
            <person name="Hosoyama A."/>
            <person name="Uohara A."/>
            <person name="Ohji S."/>
            <person name="Ichikawa N."/>
        </authorList>
    </citation>
    <scope>NUCLEOTIDE SEQUENCE [LARGE SCALE GENOMIC DNA]</scope>
    <source>
        <strain evidence="2 3">NBRC 16470</strain>
    </source>
</reference>
<evidence type="ECO:0000313" key="2">
    <source>
        <dbReference type="EMBL" id="GEL50500.1"/>
    </source>
</evidence>
<evidence type="ECO:0000256" key="1">
    <source>
        <dbReference type="SAM" id="Phobius"/>
    </source>
</evidence>
<gene>
    <name evidence="2" type="ORF">ATR01nite_15750</name>
</gene>
<sequence length="58" mass="6119">MDMGLYGAIIFFGVDLILFGLGLHDISFAAFTAAFVLPGIIMGAYAGHGVKQDNIEQA</sequence>
<protein>
    <submittedName>
        <fullName evidence="2">Uncharacterized protein</fullName>
    </submittedName>
</protein>
<keyword evidence="1" id="KW-0472">Membrane</keyword>
<comment type="caution">
    <text evidence="2">The sequence shown here is derived from an EMBL/GenBank/DDBJ whole genome shotgun (WGS) entry which is preliminary data.</text>
</comment>
<feature type="transmembrane region" description="Helical" evidence="1">
    <location>
        <begin position="28"/>
        <end position="47"/>
    </location>
</feature>
<keyword evidence="1" id="KW-1133">Transmembrane helix</keyword>
<dbReference type="EMBL" id="BJVR01000012">
    <property type="protein sequence ID" value="GEL50500.1"/>
    <property type="molecule type" value="Genomic_DNA"/>
</dbReference>
<name>A0A511FNG8_9PROT</name>
<dbReference type="OrthoDB" id="9870054at2"/>
<dbReference type="AlphaFoldDB" id="A0A511FNG8"/>
<dbReference type="RefSeq" id="WP_156105402.1">
    <property type="nucleotide sequence ID" value="NZ_JACAOJ010000089.1"/>
</dbReference>
<feature type="transmembrane region" description="Helical" evidence="1">
    <location>
        <begin position="5"/>
        <end position="22"/>
    </location>
</feature>
<evidence type="ECO:0000313" key="3">
    <source>
        <dbReference type="Proteomes" id="UP000321800"/>
    </source>
</evidence>